<evidence type="ECO:0000256" key="10">
    <source>
        <dbReference type="PROSITE-ProRule" id="PRU00042"/>
    </source>
</evidence>
<keyword evidence="6" id="KW-0805">Transcription regulation</keyword>
<evidence type="ECO:0000256" key="9">
    <source>
        <dbReference type="ARBA" id="ARBA00023242"/>
    </source>
</evidence>
<feature type="region of interest" description="Disordered" evidence="11">
    <location>
        <begin position="284"/>
        <end position="308"/>
    </location>
</feature>
<feature type="compositionally biased region" description="Polar residues" evidence="11">
    <location>
        <begin position="922"/>
        <end position="936"/>
    </location>
</feature>
<evidence type="ECO:0000256" key="7">
    <source>
        <dbReference type="ARBA" id="ARBA00023125"/>
    </source>
</evidence>
<dbReference type="OrthoDB" id="6159605at2759"/>
<reference evidence="15" key="2">
    <citation type="submission" date="2025-08" db="UniProtKB">
        <authorList>
            <consortium name="RefSeq"/>
        </authorList>
    </citation>
    <scope>IDENTIFICATION</scope>
    <source>
        <tissue evidence="15">Whole sample</tissue>
    </source>
</reference>
<feature type="compositionally biased region" description="Polar residues" evidence="11">
    <location>
        <begin position="289"/>
        <end position="308"/>
    </location>
</feature>
<feature type="compositionally biased region" description="Basic and acidic residues" evidence="11">
    <location>
        <begin position="730"/>
        <end position="752"/>
    </location>
</feature>
<dbReference type="GeneID" id="111123807"/>
<accession>A0A8B8D303</accession>
<dbReference type="PROSITE" id="PS50097">
    <property type="entry name" value="BTB"/>
    <property type="match status" value="1"/>
</dbReference>
<evidence type="ECO:0000313" key="14">
    <source>
        <dbReference type="Proteomes" id="UP000694844"/>
    </source>
</evidence>
<dbReference type="PANTHER" id="PTHR46105:SF5">
    <property type="entry name" value="ZINC FINGER AND BTB DOMAIN-CONTAINING PROTEIN 44 ISOFORM X1"/>
    <property type="match status" value="1"/>
</dbReference>
<feature type="region of interest" description="Disordered" evidence="11">
    <location>
        <begin position="898"/>
        <end position="939"/>
    </location>
</feature>
<evidence type="ECO:0000256" key="2">
    <source>
        <dbReference type="ARBA" id="ARBA00022723"/>
    </source>
</evidence>
<dbReference type="Pfam" id="PF00651">
    <property type="entry name" value="BTB"/>
    <property type="match status" value="1"/>
</dbReference>
<dbReference type="KEGG" id="cvn:111123807"/>
<evidence type="ECO:0000256" key="8">
    <source>
        <dbReference type="ARBA" id="ARBA00023163"/>
    </source>
</evidence>
<dbReference type="SMART" id="SM00225">
    <property type="entry name" value="BTB"/>
    <property type="match status" value="1"/>
</dbReference>
<dbReference type="GO" id="GO:0000981">
    <property type="term" value="F:DNA-binding transcription factor activity, RNA polymerase II-specific"/>
    <property type="evidence" value="ECO:0007669"/>
    <property type="project" value="TreeGrafter"/>
</dbReference>
<keyword evidence="2" id="KW-0479">Metal-binding</keyword>
<dbReference type="RefSeq" id="XP_022322115.1">
    <property type="nucleotide sequence ID" value="XM_022466407.1"/>
</dbReference>
<evidence type="ECO:0000259" key="13">
    <source>
        <dbReference type="PROSITE" id="PS50157"/>
    </source>
</evidence>
<evidence type="ECO:0000259" key="12">
    <source>
        <dbReference type="PROSITE" id="PS50097"/>
    </source>
</evidence>
<dbReference type="InterPro" id="IPR013087">
    <property type="entry name" value="Znf_C2H2_type"/>
</dbReference>
<feature type="compositionally biased region" description="Basic and acidic residues" evidence="11">
    <location>
        <begin position="406"/>
        <end position="416"/>
    </location>
</feature>
<keyword evidence="5" id="KW-0862">Zinc</keyword>
<evidence type="ECO:0000256" key="5">
    <source>
        <dbReference type="ARBA" id="ARBA00022833"/>
    </source>
</evidence>
<keyword evidence="7" id="KW-0238">DNA-binding</keyword>
<dbReference type="InterPro" id="IPR050457">
    <property type="entry name" value="ZnFinger_BTB_dom_contain"/>
</dbReference>
<feature type="compositionally biased region" description="Polar residues" evidence="11">
    <location>
        <begin position="681"/>
        <end position="695"/>
    </location>
</feature>
<evidence type="ECO:0000256" key="6">
    <source>
        <dbReference type="ARBA" id="ARBA00023015"/>
    </source>
</evidence>
<comment type="subcellular location">
    <subcellularLocation>
        <location evidence="1">Nucleus</location>
    </subcellularLocation>
</comment>
<feature type="region of interest" description="Disordered" evidence="11">
    <location>
        <begin position="716"/>
        <end position="752"/>
    </location>
</feature>
<dbReference type="AlphaFoldDB" id="A0A8B8D303"/>
<feature type="region of interest" description="Disordered" evidence="11">
    <location>
        <begin position="797"/>
        <end position="825"/>
    </location>
</feature>
<dbReference type="GO" id="GO:0008270">
    <property type="term" value="F:zinc ion binding"/>
    <property type="evidence" value="ECO:0007669"/>
    <property type="project" value="UniProtKB-KW"/>
</dbReference>
<feature type="region of interest" description="Disordered" evidence="11">
    <location>
        <begin position="386"/>
        <end position="446"/>
    </location>
</feature>
<keyword evidence="3" id="KW-0677">Repeat</keyword>
<name>A0A8B8D303_CRAVI</name>
<feature type="domain" description="BTB" evidence="12">
    <location>
        <begin position="31"/>
        <end position="97"/>
    </location>
</feature>
<sequence>MDVLDNKFMNHHYPTSVLENLKRLWLSKRLCDATLEAGPVKFYVHRLVLIAMIPGLNQLQLCSTTKPLEVVLPAVIKADALNTIVQYLYTGILHLTPQNAPWVEQVVYLLGLVKLYPYCRQYHCYLRRKKMVIPTCELFQNPLIVHCESEKVTQVYYLESEKQVACLQSQLSMLPVPPSMKIQTIVKQEALDATDASAPPSNSSSELALNHSEFTLGTFAESSSKERLHFQICNHQKAHKEGEKISMETVNPQQRHAVTKIFESSTITAPETSSLIKLLTANQEKDNANNKTSAESINQNESQNQTSDMEQQVIEQQIKLEPVSDDEMETDIVNTLQYHQDLQVGKEGNPLTVSSFISNIVDRCMDEEILSKKLNVSIMQQKGKLSGLMRHWQDSKKSSKVVNLSKENEASVDRCSKTQTRTAENDGEPPDKQSNAPKNVHCQGLQSSTHPASRMQYFPCTTCNLVFPSEEELGDHSRIHFKLPSPERLDESSSSENGQKPPPSLWDQTDPKKQTSNPEDFSICCPICLINFISKEAYLDHQNICFSTFHHLQMNKSLSQNSQFHDLLLEGTTSRVPFLSYRSGKIYSFVKNKAENATITCSQSENEELTVEKQHINHQQKEKENASEDQGYNPDTLLKCGKNVTEVESDGKIFPSSKKALPSNVLTENKIVKDRKLSELPQANQTHPVLQTPNTGKKESENELKLTITDVRTLTELPEDAQPPGNLETVRPEKTKDTYDGQTELKVREERPREKPDVVTMFDVTAKGNKLFIKRKIIERAALGQDEVQFCKEPNIQKAQKGSHGRKRSIVESNVHKSTREDQTQVETVNDKITNTGAVPEKVKNKIRECISSYKKFQEKAKDSDKIVVTQTPIKKLTSIISAVADGENAHLLKKKQTDCTGNSFPAGHDLTSAENEDKTSSKSNNISTACNQQEQQTKRKVYQFRDRSIGTLNPCIEGFIKATTNKNSCGSATNMQEKSSQHRLVNTYSWKESSPLNLGSFINNRKPSLQEKIAKLHRENCIVIPKLWKGSQKEDPKFMNSYEGVVSNALSAQHTVANFETKEEGNQNYGTVALYPKIAQLYTIPLKKRKQY</sequence>
<dbReference type="SUPFAM" id="SSF54695">
    <property type="entry name" value="POZ domain"/>
    <property type="match status" value="1"/>
</dbReference>
<keyword evidence="14" id="KW-1185">Reference proteome</keyword>
<feature type="region of interest" description="Disordered" evidence="11">
    <location>
        <begin position="485"/>
        <end position="517"/>
    </location>
</feature>
<proteinExistence type="predicted"/>
<dbReference type="InterPro" id="IPR011333">
    <property type="entry name" value="SKP1/BTB/POZ_sf"/>
</dbReference>
<reference evidence="14" key="1">
    <citation type="submission" date="2024-06" db="UniProtKB">
        <authorList>
            <consortium name="RefSeq"/>
        </authorList>
    </citation>
    <scope>NUCLEOTIDE SEQUENCE [LARGE SCALE GENOMIC DNA]</scope>
</reference>
<dbReference type="PROSITE" id="PS00028">
    <property type="entry name" value="ZINC_FINGER_C2H2_1"/>
    <property type="match status" value="1"/>
</dbReference>
<evidence type="ECO:0000313" key="15">
    <source>
        <dbReference type="RefSeq" id="XP_022322115.1"/>
    </source>
</evidence>
<dbReference type="Gene3D" id="3.30.710.10">
    <property type="entry name" value="Potassium Channel Kv1.1, Chain A"/>
    <property type="match status" value="1"/>
</dbReference>
<protein>
    <submittedName>
        <fullName evidence="15">Uncharacterized protein LOC111123807 isoform X1</fullName>
    </submittedName>
</protein>
<feature type="domain" description="C2H2-type" evidence="13">
    <location>
        <begin position="458"/>
        <end position="480"/>
    </location>
</feature>
<dbReference type="PROSITE" id="PS50157">
    <property type="entry name" value="ZINC_FINGER_C2H2_2"/>
    <property type="match status" value="1"/>
</dbReference>
<keyword evidence="8" id="KW-0804">Transcription</keyword>
<organism evidence="14 15">
    <name type="scientific">Crassostrea virginica</name>
    <name type="common">Eastern oyster</name>
    <dbReference type="NCBI Taxonomy" id="6565"/>
    <lineage>
        <taxon>Eukaryota</taxon>
        <taxon>Metazoa</taxon>
        <taxon>Spiralia</taxon>
        <taxon>Lophotrochozoa</taxon>
        <taxon>Mollusca</taxon>
        <taxon>Bivalvia</taxon>
        <taxon>Autobranchia</taxon>
        <taxon>Pteriomorphia</taxon>
        <taxon>Ostreida</taxon>
        <taxon>Ostreoidea</taxon>
        <taxon>Ostreidae</taxon>
        <taxon>Crassostrea</taxon>
    </lineage>
</organism>
<dbReference type="PANTHER" id="PTHR46105">
    <property type="entry name" value="AGAP004733-PA"/>
    <property type="match status" value="1"/>
</dbReference>
<gene>
    <name evidence="15" type="primary">LOC111123807</name>
</gene>
<feature type="compositionally biased region" description="Basic and acidic residues" evidence="11">
    <location>
        <begin position="814"/>
        <end position="823"/>
    </location>
</feature>
<dbReference type="Proteomes" id="UP000694844">
    <property type="component" value="Chromosome 1"/>
</dbReference>
<feature type="region of interest" description="Disordered" evidence="11">
    <location>
        <begin position="612"/>
        <end position="634"/>
    </location>
</feature>
<dbReference type="GO" id="GO:0000978">
    <property type="term" value="F:RNA polymerase II cis-regulatory region sequence-specific DNA binding"/>
    <property type="evidence" value="ECO:0007669"/>
    <property type="project" value="TreeGrafter"/>
</dbReference>
<keyword evidence="9" id="KW-0539">Nucleus</keyword>
<evidence type="ECO:0000256" key="11">
    <source>
        <dbReference type="SAM" id="MobiDB-lite"/>
    </source>
</evidence>
<dbReference type="InterPro" id="IPR000210">
    <property type="entry name" value="BTB/POZ_dom"/>
</dbReference>
<evidence type="ECO:0000256" key="1">
    <source>
        <dbReference type="ARBA" id="ARBA00004123"/>
    </source>
</evidence>
<dbReference type="GO" id="GO:0005634">
    <property type="term" value="C:nucleus"/>
    <property type="evidence" value="ECO:0007669"/>
    <property type="project" value="UniProtKB-SubCell"/>
</dbReference>
<feature type="compositionally biased region" description="Basic and acidic residues" evidence="11">
    <location>
        <begin position="612"/>
        <end position="626"/>
    </location>
</feature>
<evidence type="ECO:0000256" key="4">
    <source>
        <dbReference type="ARBA" id="ARBA00022771"/>
    </source>
</evidence>
<evidence type="ECO:0000256" key="3">
    <source>
        <dbReference type="ARBA" id="ARBA00022737"/>
    </source>
</evidence>
<keyword evidence="4 10" id="KW-0863">Zinc-finger</keyword>
<feature type="region of interest" description="Disordered" evidence="11">
    <location>
        <begin position="680"/>
        <end position="702"/>
    </location>
</feature>